<accession>A0A0B4XFR5</accession>
<geneLocation type="plasmid" evidence="1 2">
    <name>pRgalR602c</name>
</geneLocation>
<protein>
    <submittedName>
        <fullName evidence="1">Uncharacterized protein</fullName>
    </submittedName>
</protein>
<name>A0A0B4XFR5_9HYPH</name>
<organism evidence="1 2">
    <name type="scientific">Rhizobium gallicum bv. gallicum R602sp</name>
    <dbReference type="NCBI Taxonomy" id="1041138"/>
    <lineage>
        <taxon>Bacteria</taxon>
        <taxon>Pseudomonadati</taxon>
        <taxon>Pseudomonadota</taxon>
        <taxon>Alphaproteobacteria</taxon>
        <taxon>Hyphomicrobiales</taxon>
        <taxon>Rhizobiaceae</taxon>
        <taxon>Rhizobium/Agrobacterium group</taxon>
        <taxon>Rhizobium</taxon>
    </lineage>
</organism>
<dbReference type="Proteomes" id="UP000031368">
    <property type="component" value="Plasmid pRgalR602c"/>
</dbReference>
<dbReference type="HOGENOM" id="CLU_175572_0_0_5"/>
<gene>
    <name evidence="1" type="ORF">RGR602_PC01912</name>
</gene>
<sequence length="109" mass="11770">MCHAFFTGSSPSSPICSSEILEIEMSATSAGNPDDSSHNARSIEELDELIALARMITYARYAAQDVELVNATHWLDLALKAVTREIGDGAEMGLPDLTLSVDAINLHKH</sequence>
<evidence type="ECO:0000313" key="1">
    <source>
        <dbReference type="EMBL" id="AJD45936.1"/>
    </source>
</evidence>
<keyword evidence="2" id="KW-1185">Reference proteome</keyword>
<dbReference type="EMBL" id="CP006880">
    <property type="protein sequence ID" value="AJD45936.1"/>
    <property type="molecule type" value="Genomic_DNA"/>
</dbReference>
<reference evidence="1 2" key="1">
    <citation type="submission" date="2013-11" db="EMBL/GenBank/DDBJ databases">
        <title>Complete genome sequence of Rhizobium gallicum bv. gallicum R602.</title>
        <authorList>
            <person name="Bustos P."/>
            <person name="Santamaria R.I."/>
            <person name="Lozano L."/>
            <person name="Acosta J.L."/>
            <person name="Ormeno-Orrillo E."/>
            <person name="Rogel M.A."/>
            <person name="Romero D."/>
            <person name="Cevallos M.A."/>
            <person name="Martinez-Romero E."/>
            <person name="Gonzalez V."/>
        </authorList>
    </citation>
    <scope>NUCLEOTIDE SEQUENCE [LARGE SCALE GENOMIC DNA]</scope>
    <source>
        <strain evidence="1 2">R602</strain>
        <plasmid evidence="1 2">pRgalR602c</plasmid>
    </source>
</reference>
<dbReference type="AlphaFoldDB" id="A0A0B4XFR5"/>
<evidence type="ECO:0000313" key="2">
    <source>
        <dbReference type="Proteomes" id="UP000031368"/>
    </source>
</evidence>
<proteinExistence type="predicted"/>
<dbReference type="KEGG" id="rga:RGR602_PC01912"/>
<keyword evidence="1" id="KW-0614">Plasmid</keyword>